<evidence type="ECO:0000313" key="2">
    <source>
        <dbReference type="EMBL" id="MRW93530.1"/>
    </source>
</evidence>
<dbReference type="Proteomes" id="UP000433309">
    <property type="component" value="Unassembled WGS sequence"/>
</dbReference>
<gene>
    <name evidence="2" type="ORF">GJ699_26415</name>
</gene>
<dbReference type="SUPFAM" id="SSF55008">
    <property type="entry name" value="HMA, heavy metal-associated domain"/>
    <property type="match status" value="1"/>
</dbReference>
<protein>
    <submittedName>
        <fullName evidence="2">Copper chaperone</fullName>
    </submittedName>
</protein>
<dbReference type="EMBL" id="WKJK01000017">
    <property type="protein sequence ID" value="MRW93530.1"/>
    <property type="molecule type" value="Genomic_DNA"/>
</dbReference>
<dbReference type="PROSITE" id="PS50846">
    <property type="entry name" value="HMA_2"/>
    <property type="match status" value="1"/>
</dbReference>
<dbReference type="InterPro" id="IPR006121">
    <property type="entry name" value="HMA_dom"/>
</dbReference>
<dbReference type="Gene3D" id="3.30.70.100">
    <property type="match status" value="1"/>
</dbReference>
<proteinExistence type="predicted"/>
<dbReference type="InterPro" id="IPR036163">
    <property type="entry name" value="HMA_dom_sf"/>
</dbReference>
<dbReference type="RefSeq" id="WP_154382018.1">
    <property type="nucleotide sequence ID" value="NZ_WKJK01000017.1"/>
</dbReference>
<keyword evidence="3" id="KW-1185">Reference proteome</keyword>
<organism evidence="2 3">
    <name type="scientific">Duganella guangzhouensis</name>
    <dbReference type="NCBI Taxonomy" id="2666084"/>
    <lineage>
        <taxon>Bacteria</taxon>
        <taxon>Pseudomonadati</taxon>
        <taxon>Pseudomonadota</taxon>
        <taxon>Betaproteobacteria</taxon>
        <taxon>Burkholderiales</taxon>
        <taxon>Oxalobacteraceae</taxon>
        <taxon>Telluria group</taxon>
        <taxon>Duganella</taxon>
    </lineage>
</organism>
<name>A0A6I2L6Z2_9BURK</name>
<accession>A0A6I2L6Z2</accession>
<feature type="domain" description="HMA" evidence="1">
    <location>
        <begin position="2"/>
        <end position="68"/>
    </location>
</feature>
<sequence length="87" mass="8726">MQTAVLNIDGMNGEDCADKITELLANIAGVSDVRVSLRDGLASVRLDEALVSPRMLTRGLTAAGYPSVPAGEVAAKTGACCGGCCGG</sequence>
<dbReference type="AlphaFoldDB" id="A0A6I2L6Z2"/>
<dbReference type="CDD" id="cd00371">
    <property type="entry name" value="HMA"/>
    <property type="match status" value="1"/>
</dbReference>
<dbReference type="GO" id="GO:0046872">
    <property type="term" value="F:metal ion binding"/>
    <property type="evidence" value="ECO:0007669"/>
    <property type="project" value="InterPro"/>
</dbReference>
<evidence type="ECO:0000313" key="3">
    <source>
        <dbReference type="Proteomes" id="UP000433309"/>
    </source>
</evidence>
<comment type="caution">
    <text evidence="2">The sequence shown here is derived from an EMBL/GenBank/DDBJ whole genome shotgun (WGS) entry which is preliminary data.</text>
</comment>
<dbReference type="Pfam" id="PF00403">
    <property type="entry name" value="HMA"/>
    <property type="match status" value="1"/>
</dbReference>
<reference evidence="2 3" key="1">
    <citation type="submission" date="2019-11" db="EMBL/GenBank/DDBJ databases">
        <title>Novel species isolated from a subtropical stream in China.</title>
        <authorList>
            <person name="Lu H."/>
        </authorList>
    </citation>
    <scope>NUCLEOTIDE SEQUENCE [LARGE SCALE GENOMIC DNA]</scope>
    <source>
        <strain evidence="2 3">FT80W</strain>
    </source>
</reference>
<evidence type="ECO:0000259" key="1">
    <source>
        <dbReference type="PROSITE" id="PS50846"/>
    </source>
</evidence>